<evidence type="ECO:0000313" key="12">
    <source>
        <dbReference type="Proteomes" id="UP000189580"/>
    </source>
</evidence>
<keyword evidence="7 9" id="KW-0472">Membrane</keyword>
<keyword evidence="3" id="KW-0813">Transport</keyword>
<dbReference type="EMBL" id="CP014501">
    <property type="protein sequence ID" value="ANB12115.1"/>
    <property type="molecule type" value="Genomic_DNA"/>
</dbReference>
<dbReference type="Proteomes" id="UP000189580">
    <property type="component" value="Chromosome a"/>
</dbReference>
<feature type="transmembrane region" description="Helical" evidence="9">
    <location>
        <begin position="417"/>
        <end position="442"/>
    </location>
</feature>
<gene>
    <name evidence="11" type="primary">AGP2</name>
    <name evidence="11" type="ORF">AWJ20_353</name>
</gene>
<dbReference type="InterPro" id="IPR004841">
    <property type="entry name" value="AA-permease/SLC12A_dom"/>
</dbReference>
<evidence type="ECO:0000256" key="7">
    <source>
        <dbReference type="ARBA" id="ARBA00023136"/>
    </source>
</evidence>
<keyword evidence="12" id="KW-1185">Reference proteome</keyword>
<feature type="transmembrane region" description="Helical" evidence="9">
    <location>
        <begin position="165"/>
        <end position="186"/>
    </location>
</feature>
<dbReference type="RefSeq" id="XP_018734592.1">
    <property type="nucleotide sequence ID" value="XM_018880554.1"/>
</dbReference>
<dbReference type="AlphaFoldDB" id="A0A167CUE2"/>
<evidence type="ECO:0000259" key="10">
    <source>
        <dbReference type="Pfam" id="PF00324"/>
    </source>
</evidence>
<evidence type="ECO:0000313" key="11">
    <source>
        <dbReference type="EMBL" id="ANB12115.1"/>
    </source>
</evidence>
<feature type="transmembrane region" description="Helical" evidence="9">
    <location>
        <begin position="388"/>
        <end position="405"/>
    </location>
</feature>
<dbReference type="KEGG" id="slb:AWJ20_353"/>
<comment type="similarity">
    <text evidence="2">Belongs to the amino acid-polyamine-organocation (APC) superfamily. YAT (TC 2.A.3.10) family.</text>
</comment>
<dbReference type="OrthoDB" id="10062876at2759"/>
<dbReference type="PANTHER" id="PTHR43341:SF15">
    <property type="entry name" value="GENERAL AMINO ACID PERMEASE AGP2"/>
    <property type="match status" value="1"/>
</dbReference>
<dbReference type="InterPro" id="IPR004840">
    <property type="entry name" value="Amino_acid_permease_CS"/>
</dbReference>
<feature type="region of interest" description="Disordered" evidence="8">
    <location>
        <begin position="1"/>
        <end position="46"/>
    </location>
</feature>
<evidence type="ECO:0000256" key="3">
    <source>
        <dbReference type="ARBA" id="ARBA00022448"/>
    </source>
</evidence>
<feature type="transmembrane region" description="Helical" evidence="9">
    <location>
        <begin position="58"/>
        <end position="77"/>
    </location>
</feature>
<feature type="transmembrane region" description="Helical" evidence="9">
    <location>
        <begin position="463"/>
        <end position="482"/>
    </location>
</feature>
<dbReference type="PIRSF" id="PIRSF006060">
    <property type="entry name" value="AA_transporter"/>
    <property type="match status" value="1"/>
</dbReference>
<evidence type="ECO:0000256" key="9">
    <source>
        <dbReference type="SAM" id="Phobius"/>
    </source>
</evidence>
<feature type="transmembrane region" description="Helical" evidence="9">
    <location>
        <begin position="488"/>
        <end position="511"/>
    </location>
</feature>
<dbReference type="InterPro" id="IPR050524">
    <property type="entry name" value="APC_YAT"/>
</dbReference>
<keyword evidence="5" id="KW-0029">Amino-acid transport</keyword>
<dbReference type="Pfam" id="PF00324">
    <property type="entry name" value="AA_permease"/>
    <property type="match status" value="1"/>
</dbReference>
<keyword evidence="6 9" id="KW-1133">Transmembrane helix</keyword>
<sequence length="559" mass="61231">MIASEEKSVGVTTAIDQGPSGSQLEETLPGYPESISSETPPPSYHSTHRKLKSRHIQLIGIGGTIGTVLFVQLGSALSKGGPGSLFLAFFIWCFPILCITNSTAEMVTYLPLPSPFIRLAGRCVDPALEVMAGWNFFILEATLVPFEITAVNIIIHFWADGFSPAIPIVVQIFLYVLINFFAVRYYGESEFWLSFGKVLLAVGLIVFTFVTMVGGNPKHDAYGFRYWQNPGAFAEYQETGSLGRFLGFFTCLVQACYTISGPEYVSMAAGEAENPRGVMPRAYRGVIVRLVCFFVFGALSMGIVCPYNDPELLTAINTGAPGAAASPYIIAMQRLGIPVLPHIVNVLVLTASFSAGNSYVYCASRSLYGMALDGHAPKIFSKCTKNGVPIYAVTVVLAFGLLSFLQLGNTAETVLNWIVNISTASELINFAIMSLTYLRFYYAMKAQNMSRDNLPYKGPFQPYCGYIGLICAGVMTFLSGYSVFVHGYWSLSTFICSYIMIAVDLVIYVSWKLVKRTKIRSATEIDLLSDVKEIEDYTSSFVDEPPKTLLGRISRALIG</sequence>
<feature type="transmembrane region" description="Helical" evidence="9">
    <location>
        <begin position="89"/>
        <end position="112"/>
    </location>
</feature>
<comment type="subcellular location">
    <subcellularLocation>
        <location evidence="1">Membrane</location>
        <topology evidence="1">Multi-pass membrane protein</topology>
    </subcellularLocation>
</comment>
<proteinExistence type="inferred from homology"/>
<name>A0A167CUE2_9ASCO</name>
<dbReference type="GO" id="GO:0015171">
    <property type="term" value="F:amino acid transmembrane transporter activity"/>
    <property type="evidence" value="ECO:0007669"/>
    <property type="project" value="TreeGrafter"/>
</dbReference>
<protein>
    <submittedName>
        <fullName evidence="11">Agp2p</fullName>
    </submittedName>
</protein>
<dbReference type="PROSITE" id="PS00218">
    <property type="entry name" value="AMINO_ACID_PERMEASE_1"/>
    <property type="match status" value="1"/>
</dbReference>
<evidence type="ECO:0000256" key="1">
    <source>
        <dbReference type="ARBA" id="ARBA00004141"/>
    </source>
</evidence>
<feature type="transmembrane region" description="Helical" evidence="9">
    <location>
        <begin position="342"/>
        <end position="362"/>
    </location>
</feature>
<evidence type="ECO:0000256" key="4">
    <source>
        <dbReference type="ARBA" id="ARBA00022692"/>
    </source>
</evidence>
<accession>A0A167CUE2</accession>
<organism evidence="11 12">
    <name type="scientific">Sugiyamaella lignohabitans</name>
    <dbReference type="NCBI Taxonomy" id="796027"/>
    <lineage>
        <taxon>Eukaryota</taxon>
        <taxon>Fungi</taxon>
        <taxon>Dikarya</taxon>
        <taxon>Ascomycota</taxon>
        <taxon>Saccharomycotina</taxon>
        <taxon>Dipodascomycetes</taxon>
        <taxon>Dipodascales</taxon>
        <taxon>Trichomonascaceae</taxon>
        <taxon>Sugiyamaella</taxon>
    </lineage>
</organism>
<feature type="domain" description="Amino acid permease/ SLC12A" evidence="10">
    <location>
        <begin position="55"/>
        <end position="520"/>
    </location>
</feature>
<evidence type="ECO:0000256" key="6">
    <source>
        <dbReference type="ARBA" id="ARBA00022989"/>
    </source>
</evidence>
<keyword evidence="4 9" id="KW-0812">Transmembrane</keyword>
<evidence type="ECO:0000256" key="5">
    <source>
        <dbReference type="ARBA" id="ARBA00022970"/>
    </source>
</evidence>
<dbReference type="GeneID" id="30035562"/>
<feature type="compositionally biased region" description="Polar residues" evidence="8">
    <location>
        <begin position="10"/>
        <end position="25"/>
    </location>
</feature>
<evidence type="ECO:0000256" key="2">
    <source>
        <dbReference type="ARBA" id="ARBA00006983"/>
    </source>
</evidence>
<dbReference type="Gene3D" id="1.20.1740.10">
    <property type="entry name" value="Amino acid/polyamine transporter I"/>
    <property type="match status" value="1"/>
</dbReference>
<feature type="transmembrane region" description="Helical" evidence="9">
    <location>
        <begin position="198"/>
        <end position="215"/>
    </location>
</feature>
<feature type="transmembrane region" description="Helical" evidence="9">
    <location>
        <begin position="133"/>
        <end position="159"/>
    </location>
</feature>
<feature type="transmembrane region" description="Helical" evidence="9">
    <location>
        <begin position="286"/>
        <end position="304"/>
    </location>
</feature>
<reference evidence="11 12" key="1">
    <citation type="submission" date="2016-02" db="EMBL/GenBank/DDBJ databases">
        <title>Complete genome sequence and transcriptome regulation of the pentose utilising yeast Sugiyamaella lignohabitans.</title>
        <authorList>
            <person name="Bellasio M."/>
            <person name="Peymann A."/>
            <person name="Valli M."/>
            <person name="Sipitzky M."/>
            <person name="Graf A."/>
            <person name="Sauer M."/>
            <person name="Marx H."/>
            <person name="Mattanovich D."/>
        </authorList>
    </citation>
    <scope>NUCLEOTIDE SEQUENCE [LARGE SCALE GENOMIC DNA]</scope>
    <source>
        <strain evidence="11 12">CBS 10342</strain>
    </source>
</reference>
<evidence type="ECO:0000256" key="8">
    <source>
        <dbReference type="SAM" id="MobiDB-lite"/>
    </source>
</evidence>
<dbReference type="FunFam" id="1.20.1740.10:FF:000006">
    <property type="entry name" value="General amino acid permease"/>
    <property type="match status" value="1"/>
</dbReference>
<dbReference type="GO" id="GO:0016020">
    <property type="term" value="C:membrane"/>
    <property type="evidence" value="ECO:0007669"/>
    <property type="project" value="UniProtKB-SubCell"/>
</dbReference>
<dbReference type="PANTHER" id="PTHR43341">
    <property type="entry name" value="AMINO ACID PERMEASE"/>
    <property type="match status" value="1"/>
</dbReference>